<feature type="compositionally biased region" description="Polar residues" evidence="1">
    <location>
        <begin position="158"/>
        <end position="167"/>
    </location>
</feature>
<organism evidence="2 3">
    <name type="scientific">Carnegiea gigantea</name>
    <dbReference type="NCBI Taxonomy" id="171969"/>
    <lineage>
        <taxon>Eukaryota</taxon>
        <taxon>Viridiplantae</taxon>
        <taxon>Streptophyta</taxon>
        <taxon>Embryophyta</taxon>
        <taxon>Tracheophyta</taxon>
        <taxon>Spermatophyta</taxon>
        <taxon>Magnoliopsida</taxon>
        <taxon>eudicotyledons</taxon>
        <taxon>Gunneridae</taxon>
        <taxon>Pentapetalae</taxon>
        <taxon>Caryophyllales</taxon>
        <taxon>Cactineae</taxon>
        <taxon>Cactaceae</taxon>
        <taxon>Cactoideae</taxon>
        <taxon>Echinocereeae</taxon>
        <taxon>Carnegiea</taxon>
    </lineage>
</organism>
<proteinExistence type="predicted"/>
<evidence type="ECO:0000256" key="1">
    <source>
        <dbReference type="SAM" id="MobiDB-lite"/>
    </source>
</evidence>
<dbReference type="EMBL" id="JAKOGI010000182">
    <property type="protein sequence ID" value="KAJ8440894.1"/>
    <property type="molecule type" value="Genomic_DNA"/>
</dbReference>
<feature type="region of interest" description="Disordered" evidence="1">
    <location>
        <begin position="135"/>
        <end position="182"/>
    </location>
</feature>
<accession>A0A9Q1QGG1</accession>
<feature type="compositionally biased region" description="Basic and acidic residues" evidence="1">
    <location>
        <begin position="135"/>
        <end position="146"/>
    </location>
</feature>
<protein>
    <submittedName>
        <fullName evidence="2">Uncharacterized protein</fullName>
    </submittedName>
</protein>
<dbReference type="AlphaFoldDB" id="A0A9Q1QGG1"/>
<evidence type="ECO:0000313" key="3">
    <source>
        <dbReference type="Proteomes" id="UP001153076"/>
    </source>
</evidence>
<evidence type="ECO:0000313" key="2">
    <source>
        <dbReference type="EMBL" id="KAJ8440894.1"/>
    </source>
</evidence>
<reference evidence="2" key="1">
    <citation type="submission" date="2022-04" db="EMBL/GenBank/DDBJ databases">
        <title>Carnegiea gigantea Genome sequencing and assembly v2.</title>
        <authorList>
            <person name="Copetti D."/>
            <person name="Sanderson M.J."/>
            <person name="Burquez A."/>
            <person name="Wojciechowski M.F."/>
        </authorList>
    </citation>
    <scope>NUCLEOTIDE SEQUENCE</scope>
    <source>
        <strain evidence="2">SGP5-SGP5p</strain>
        <tissue evidence="2">Aerial part</tissue>
    </source>
</reference>
<keyword evidence="3" id="KW-1185">Reference proteome</keyword>
<name>A0A9Q1QGG1_9CARY</name>
<sequence length="182" mass="20046">MKSKVEGFGRLTLVDAFKLSGKHKWYGSTVVGVTTSGKNGWGRCYCGRQWWGERGGCVCVMGDKLDDGGAGKVTHVEGWTKYIVLKEGVGLEEVRRMGNDERGYLYVGDNDGPKRRAQKATWSYDHGVVCGRSDRDRDDMVQEGRKGAGLKSAGRSPRSFTYEWTDTNHGKPFSATGKPVGN</sequence>
<comment type="caution">
    <text evidence="2">The sequence shown here is derived from an EMBL/GenBank/DDBJ whole genome shotgun (WGS) entry which is preliminary data.</text>
</comment>
<gene>
    <name evidence="2" type="ORF">Cgig2_022750</name>
</gene>
<dbReference type="Proteomes" id="UP001153076">
    <property type="component" value="Unassembled WGS sequence"/>
</dbReference>